<organism evidence="1 2">
    <name type="scientific">Trichonephila clavata</name>
    <name type="common">Joro spider</name>
    <name type="synonym">Nephila clavata</name>
    <dbReference type="NCBI Taxonomy" id="2740835"/>
    <lineage>
        <taxon>Eukaryota</taxon>
        <taxon>Metazoa</taxon>
        <taxon>Ecdysozoa</taxon>
        <taxon>Arthropoda</taxon>
        <taxon>Chelicerata</taxon>
        <taxon>Arachnida</taxon>
        <taxon>Araneae</taxon>
        <taxon>Araneomorphae</taxon>
        <taxon>Entelegynae</taxon>
        <taxon>Araneoidea</taxon>
        <taxon>Nephilidae</taxon>
        <taxon>Trichonephila</taxon>
    </lineage>
</organism>
<dbReference type="EMBL" id="BMAO01001848">
    <property type="protein sequence ID" value="GFQ76397.1"/>
    <property type="molecule type" value="Genomic_DNA"/>
</dbReference>
<reference evidence="1" key="1">
    <citation type="submission" date="2020-07" db="EMBL/GenBank/DDBJ databases">
        <title>Multicomponent nature underlies the extraordinary mechanical properties of spider dragline silk.</title>
        <authorList>
            <person name="Kono N."/>
            <person name="Nakamura H."/>
            <person name="Mori M."/>
            <person name="Yoshida Y."/>
            <person name="Ohtoshi R."/>
            <person name="Malay A.D."/>
            <person name="Moran D.A.P."/>
            <person name="Tomita M."/>
            <person name="Numata K."/>
            <person name="Arakawa K."/>
        </authorList>
    </citation>
    <scope>NUCLEOTIDE SEQUENCE</scope>
</reference>
<accession>A0A8X6HKU0</accession>
<sequence length="88" mass="9935">NRCVDVNAKEIFPSDGKDSNPAVKEQHCVSILPWLVFSCFTQEMRTPSPSTTFFIQKVHRCPGIESGMCVLENRIPCPTSPTRKLIIR</sequence>
<evidence type="ECO:0000313" key="1">
    <source>
        <dbReference type="EMBL" id="GFQ76397.1"/>
    </source>
</evidence>
<comment type="caution">
    <text evidence="1">The sequence shown here is derived from an EMBL/GenBank/DDBJ whole genome shotgun (WGS) entry which is preliminary data.</text>
</comment>
<proteinExistence type="predicted"/>
<keyword evidence="2" id="KW-1185">Reference proteome</keyword>
<dbReference type="Proteomes" id="UP000887116">
    <property type="component" value="Unassembled WGS sequence"/>
</dbReference>
<protein>
    <submittedName>
        <fullName evidence="1">Uncharacterized protein</fullName>
    </submittedName>
</protein>
<gene>
    <name evidence="1" type="ORF">TNCT_399731</name>
</gene>
<name>A0A8X6HKU0_TRICU</name>
<dbReference type="AlphaFoldDB" id="A0A8X6HKU0"/>
<feature type="non-terminal residue" evidence="1">
    <location>
        <position position="1"/>
    </location>
</feature>
<evidence type="ECO:0000313" key="2">
    <source>
        <dbReference type="Proteomes" id="UP000887116"/>
    </source>
</evidence>